<protein>
    <recommendedName>
        <fullName evidence="3">DUF3168 domain-containing protein</fullName>
    </recommendedName>
</protein>
<proteinExistence type="predicted"/>
<accession>A0A2S3U8A5</accession>
<reference evidence="1 2" key="1">
    <citation type="submission" date="2017-06" db="EMBL/GenBank/DDBJ databases">
        <title>Genome sequence of Lactobacillus plantarum subsp. plantarum strain SRCM101258.</title>
        <authorList>
            <person name="Cho S.H."/>
        </authorList>
    </citation>
    <scope>NUCLEOTIDE SEQUENCE [LARGE SCALE GENOMIC DNA]</scope>
    <source>
        <strain evidence="1 2">SRCM101258</strain>
    </source>
</reference>
<dbReference type="EMBL" id="NKCZ01000072">
    <property type="protein sequence ID" value="POD88544.1"/>
    <property type="molecule type" value="Genomic_DNA"/>
</dbReference>
<evidence type="ECO:0000313" key="2">
    <source>
        <dbReference type="Proteomes" id="UP000236990"/>
    </source>
</evidence>
<comment type="caution">
    <text evidence="1">The sequence shown here is derived from an EMBL/GenBank/DDBJ whole genome shotgun (WGS) entry which is preliminary data.</text>
</comment>
<gene>
    <name evidence="1" type="ORF">S101258_00715</name>
</gene>
<organism evidence="1 2">
    <name type="scientific">Lactiplantibacillus plantarum subsp. plantarum</name>
    <dbReference type="NCBI Taxonomy" id="337330"/>
    <lineage>
        <taxon>Bacteria</taxon>
        <taxon>Bacillati</taxon>
        <taxon>Bacillota</taxon>
        <taxon>Bacilli</taxon>
        <taxon>Lactobacillales</taxon>
        <taxon>Lactobacillaceae</taxon>
        <taxon>Lactiplantibacillus</taxon>
    </lineage>
</organism>
<dbReference type="AlphaFoldDB" id="A0A2S3U8A5"/>
<evidence type="ECO:0008006" key="3">
    <source>
        <dbReference type="Google" id="ProtNLM"/>
    </source>
</evidence>
<evidence type="ECO:0000313" key="1">
    <source>
        <dbReference type="EMBL" id="POD88544.1"/>
    </source>
</evidence>
<name>A0A2S3U8A5_LACPN</name>
<sequence length="128" mass="14529">MSPEEDLLLSVKQCLRALNVPVYDFGQQRPTKFPQIVVSLQNEQEQTDIKVLDYFLGTVAVDVYTDVANVGQAYALGRQIANAMQRLKLAEWSSKYDSSSMRKLSDNSLEGRPLTRLAYLFDIFVYGK</sequence>
<dbReference type="Proteomes" id="UP000236990">
    <property type="component" value="Unassembled WGS sequence"/>
</dbReference>